<dbReference type="Proteomes" id="UP001139311">
    <property type="component" value="Unassembled WGS sequence"/>
</dbReference>
<sequence length="217" mass="21768">MPFSPASLNALIQTSAFALWHYRTTDSRATVSAAGYFAPATASLRAGDLMILQASDAMALVPLRSNAVLGTGVTLDGAVGPVSLLRSVAMGLRASQSASAVVRTLLLAPLAAGFLAGGSIPVSAAVTGPIAQVVFSLRDAGGAVIPPVRSVMVEGGRAAASFPAPPVGSGYRIRVEDAADPAIAATSRSFSVAPDAGILLIEGGDTLTTEAGDRLRP</sequence>
<reference evidence="1" key="1">
    <citation type="submission" date="2021-10" db="EMBL/GenBank/DDBJ databases">
        <title>Roseicella aerolatum sp. nov., isolated from aerosols of e-waste dismantling site.</title>
        <authorList>
            <person name="Qin T."/>
        </authorList>
    </citation>
    <scope>NUCLEOTIDE SEQUENCE</scope>
    <source>
        <strain evidence="1">GB24</strain>
    </source>
</reference>
<evidence type="ECO:0000313" key="2">
    <source>
        <dbReference type="Proteomes" id="UP001139311"/>
    </source>
</evidence>
<dbReference type="AlphaFoldDB" id="A0A9X1IE42"/>
<comment type="caution">
    <text evidence="1">The sequence shown here is derived from an EMBL/GenBank/DDBJ whole genome shotgun (WGS) entry which is preliminary data.</text>
</comment>
<accession>A0A9X1IE42</accession>
<dbReference type="RefSeq" id="WP_226608787.1">
    <property type="nucleotide sequence ID" value="NZ_JAJAQI010000018.1"/>
</dbReference>
<evidence type="ECO:0000313" key="1">
    <source>
        <dbReference type="EMBL" id="MCB4822737.1"/>
    </source>
</evidence>
<name>A0A9X1IE42_9PROT</name>
<keyword evidence="2" id="KW-1185">Reference proteome</keyword>
<protein>
    <submittedName>
        <fullName evidence="1">Uncharacterized protein</fullName>
    </submittedName>
</protein>
<dbReference type="EMBL" id="JAJAQI010000018">
    <property type="protein sequence ID" value="MCB4822737.1"/>
    <property type="molecule type" value="Genomic_DNA"/>
</dbReference>
<organism evidence="1 2">
    <name type="scientific">Roseicella aerolata</name>
    <dbReference type="NCBI Taxonomy" id="2883479"/>
    <lineage>
        <taxon>Bacteria</taxon>
        <taxon>Pseudomonadati</taxon>
        <taxon>Pseudomonadota</taxon>
        <taxon>Alphaproteobacteria</taxon>
        <taxon>Acetobacterales</taxon>
        <taxon>Roseomonadaceae</taxon>
        <taxon>Roseicella</taxon>
    </lineage>
</organism>
<gene>
    <name evidence="1" type="ORF">LHA35_13440</name>
</gene>
<proteinExistence type="predicted"/>